<dbReference type="PATRIC" id="fig|1641812.3.peg.400"/>
<evidence type="ECO:0000313" key="1">
    <source>
        <dbReference type="EMBL" id="AKE62745.1"/>
    </source>
</evidence>
<reference evidence="1 2" key="1">
    <citation type="journal article" date="2015" name="Genome Announc.">
        <title>Complete Genome Sequence of Microcystis aeruginosa NIES-2549, a Bloom-Forming Cyanobacterium from Lake Kasumigaura, Japan.</title>
        <authorList>
            <person name="Yamaguchi H."/>
            <person name="Suzuki S."/>
            <person name="Tanabe Y."/>
            <person name="Osana Y."/>
            <person name="Shimura Y."/>
            <person name="Ishida K."/>
            <person name="Kawachi M."/>
        </authorList>
    </citation>
    <scope>NUCLEOTIDE SEQUENCE [LARGE SCALE GENOMIC DNA]</scope>
    <source>
        <strain evidence="1 2">NIES-2549</strain>
    </source>
</reference>
<gene>
    <name evidence="1" type="ORF">MYAER_0383</name>
</gene>
<evidence type="ECO:0000313" key="2">
    <source>
        <dbReference type="Proteomes" id="UP000034103"/>
    </source>
</evidence>
<dbReference type="Proteomes" id="UP000034103">
    <property type="component" value="Chromosome"/>
</dbReference>
<sequence>MIQLSVNSKQLSVVSGNYQLSIMNWQVGKWGDSVIIKQ</sequence>
<dbReference type="EMBL" id="CP011304">
    <property type="protein sequence ID" value="AKE62745.1"/>
    <property type="molecule type" value="Genomic_DNA"/>
</dbReference>
<name>A0A0F6RJA2_MICAE</name>
<protein>
    <submittedName>
        <fullName evidence="1">Uncharacterized protein</fullName>
    </submittedName>
</protein>
<proteinExistence type="predicted"/>
<dbReference type="HOGENOM" id="CLU_3330122_0_0_3"/>
<organism evidence="1 2">
    <name type="scientific">Microcystis aeruginosa NIES-2549</name>
    <dbReference type="NCBI Taxonomy" id="1641812"/>
    <lineage>
        <taxon>Bacteria</taxon>
        <taxon>Bacillati</taxon>
        <taxon>Cyanobacteriota</taxon>
        <taxon>Cyanophyceae</taxon>
        <taxon>Oscillatoriophycideae</taxon>
        <taxon>Chroococcales</taxon>
        <taxon>Microcystaceae</taxon>
        <taxon>Microcystis</taxon>
    </lineage>
</organism>
<accession>A0A0F6RJA2</accession>
<dbReference type="AlphaFoldDB" id="A0A0F6RJA2"/>